<dbReference type="Proteomes" id="UP000324897">
    <property type="component" value="Unassembled WGS sequence"/>
</dbReference>
<dbReference type="OrthoDB" id="693069at2759"/>
<dbReference type="PANTHER" id="PTHR36478:SF18">
    <property type="entry name" value="LISH DOMAIN-CONTAINING PROTEIN"/>
    <property type="match status" value="1"/>
</dbReference>
<accession>A0A5J9SN40</accession>
<comment type="caution">
    <text evidence="2">The sequence shown here is derived from an EMBL/GenBank/DDBJ whole genome shotgun (WGS) entry which is preliminary data.</text>
</comment>
<feature type="region of interest" description="Disordered" evidence="1">
    <location>
        <begin position="1"/>
        <end position="27"/>
    </location>
</feature>
<dbReference type="PANTHER" id="PTHR36478">
    <property type="entry name" value="OS04G0614237 PROTEIN-RELATED"/>
    <property type="match status" value="1"/>
</dbReference>
<keyword evidence="3" id="KW-1185">Reference proteome</keyword>
<evidence type="ECO:0000313" key="3">
    <source>
        <dbReference type="Proteomes" id="UP000324897"/>
    </source>
</evidence>
<name>A0A5J9SN40_9POAL</name>
<dbReference type="EMBL" id="RWGY01000594">
    <property type="protein sequence ID" value="TVU00394.1"/>
    <property type="molecule type" value="Genomic_DNA"/>
</dbReference>
<proteinExistence type="predicted"/>
<dbReference type="AlphaFoldDB" id="A0A5J9SN40"/>
<protein>
    <submittedName>
        <fullName evidence="2">Uncharacterized protein</fullName>
    </submittedName>
</protein>
<gene>
    <name evidence="2" type="ORF">EJB05_54161</name>
</gene>
<sequence>MANLPLPSSFFIPKKSGNRDRQPSCTGAQHIDMRDTYKEVNLAEETMAVTLNLKAEQQSNDLEPTMLLMCDAAVDQRPLPRQALRPPHPLLPRTPPPPWRRPPVAIISDPLPNPLQPRLFSIAAALRCRLERETAVFFDMSHLRYLATTARWDELTSYVHRFLPSSTSLPATLFLQRLHIYQVLGTIADIDRLYPLLDDTAAKDRPHVATLRIFFHDVRKRPPRDVASRMQVWKTAAEKLEKLALKCPDLKGKLHLPHSPHYAPKRWQINLSGVRPTRKAYKEKGNKPKALFHCLLQAGDQQETFSSAFPLRSATELIG</sequence>
<organism evidence="2 3">
    <name type="scientific">Eragrostis curvula</name>
    <name type="common">weeping love grass</name>
    <dbReference type="NCBI Taxonomy" id="38414"/>
    <lineage>
        <taxon>Eukaryota</taxon>
        <taxon>Viridiplantae</taxon>
        <taxon>Streptophyta</taxon>
        <taxon>Embryophyta</taxon>
        <taxon>Tracheophyta</taxon>
        <taxon>Spermatophyta</taxon>
        <taxon>Magnoliopsida</taxon>
        <taxon>Liliopsida</taxon>
        <taxon>Poales</taxon>
        <taxon>Poaceae</taxon>
        <taxon>PACMAD clade</taxon>
        <taxon>Chloridoideae</taxon>
        <taxon>Eragrostideae</taxon>
        <taxon>Eragrostidinae</taxon>
        <taxon>Eragrostis</taxon>
    </lineage>
</organism>
<dbReference type="Gramene" id="TVU00394">
    <property type="protein sequence ID" value="TVU00394"/>
    <property type="gene ID" value="EJB05_54161"/>
</dbReference>
<evidence type="ECO:0000313" key="2">
    <source>
        <dbReference type="EMBL" id="TVU00394.1"/>
    </source>
</evidence>
<feature type="non-terminal residue" evidence="2">
    <location>
        <position position="1"/>
    </location>
</feature>
<reference evidence="2 3" key="1">
    <citation type="journal article" date="2019" name="Sci. Rep.">
        <title>A high-quality genome of Eragrostis curvula grass provides insights into Poaceae evolution and supports new strategies to enhance forage quality.</title>
        <authorList>
            <person name="Carballo J."/>
            <person name="Santos B.A.C.M."/>
            <person name="Zappacosta D."/>
            <person name="Garbus I."/>
            <person name="Selva J.P."/>
            <person name="Gallo C.A."/>
            <person name="Diaz A."/>
            <person name="Albertini E."/>
            <person name="Caccamo M."/>
            <person name="Echenique V."/>
        </authorList>
    </citation>
    <scope>NUCLEOTIDE SEQUENCE [LARGE SCALE GENOMIC DNA]</scope>
    <source>
        <strain evidence="3">cv. Victoria</strain>
        <tissue evidence="2">Leaf</tissue>
    </source>
</reference>
<evidence type="ECO:0000256" key="1">
    <source>
        <dbReference type="SAM" id="MobiDB-lite"/>
    </source>
</evidence>